<dbReference type="AlphaFoldDB" id="A0A1H0NKW6"/>
<gene>
    <name evidence="5" type="ORF">SAMN05192558_105383</name>
</gene>
<evidence type="ECO:0000259" key="4">
    <source>
        <dbReference type="SMART" id="SM00418"/>
    </source>
</evidence>
<keyword evidence="3" id="KW-0804">Transcription</keyword>
<dbReference type="InterPro" id="IPR001845">
    <property type="entry name" value="HTH_ArsR_DNA-bd_dom"/>
</dbReference>
<dbReference type="Proteomes" id="UP000199651">
    <property type="component" value="Unassembled WGS sequence"/>
</dbReference>
<evidence type="ECO:0000256" key="3">
    <source>
        <dbReference type="ARBA" id="ARBA00023163"/>
    </source>
</evidence>
<dbReference type="PANTHER" id="PTHR43132">
    <property type="entry name" value="ARSENICAL RESISTANCE OPERON REPRESSOR ARSR-RELATED"/>
    <property type="match status" value="1"/>
</dbReference>
<keyword evidence="6" id="KW-1185">Reference proteome</keyword>
<dbReference type="CDD" id="cd00090">
    <property type="entry name" value="HTH_ARSR"/>
    <property type="match status" value="1"/>
</dbReference>
<dbReference type="Gene3D" id="1.10.10.10">
    <property type="entry name" value="Winged helix-like DNA-binding domain superfamily/Winged helix DNA-binding domain"/>
    <property type="match status" value="1"/>
</dbReference>
<dbReference type="InterPro" id="IPR036390">
    <property type="entry name" value="WH_DNA-bd_sf"/>
</dbReference>
<keyword evidence="2" id="KW-0238">DNA-binding</keyword>
<evidence type="ECO:0000256" key="2">
    <source>
        <dbReference type="ARBA" id="ARBA00023125"/>
    </source>
</evidence>
<dbReference type="GO" id="GO:0003677">
    <property type="term" value="F:DNA binding"/>
    <property type="evidence" value="ECO:0007669"/>
    <property type="project" value="UniProtKB-KW"/>
</dbReference>
<protein>
    <submittedName>
        <fullName evidence="5">Helix-turn-helix domain-containing protein</fullName>
    </submittedName>
</protein>
<dbReference type="InterPro" id="IPR011991">
    <property type="entry name" value="ArsR-like_HTH"/>
</dbReference>
<dbReference type="SMART" id="SM00418">
    <property type="entry name" value="HTH_ARSR"/>
    <property type="match status" value="1"/>
</dbReference>
<dbReference type="GO" id="GO:0003700">
    <property type="term" value="F:DNA-binding transcription factor activity"/>
    <property type="evidence" value="ECO:0007669"/>
    <property type="project" value="InterPro"/>
</dbReference>
<evidence type="ECO:0000313" key="5">
    <source>
        <dbReference type="EMBL" id="SDO93188.1"/>
    </source>
</evidence>
<reference evidence="6" key="1">
    <citation type="submission" date="2016-10" db="EMBL/GenBank/DDBJ databases">
        <authorList>
            <person name="Varghese N."/>
            <person name="Submissions S."/>
        </authorList>
    </citation>
    <scope>NUCLEOTIDE SEQUENCE [LARGE SCALE GENOMIC DNA]</scope>
    <source>
        <strain evidence="6">IBRC-M 10655</strain>
    </source>
</reference>
<accession>A0A1H0NKW6</accession>
<organism evidence="5 6">
    <name type="scientific">Actinokineospora alba</name>
    <dbReference type="NCBI Taxonomy" id="504798"/>
    <lineage>
        <taxon>Bacteria</taxon>
        <taxon>Bacillati</taxon>
        <taxon>Actinomycetota</taxon>
        <taxon>Actinomycetes</taxon>
        <taxon>Pseudonocardiales</taxon>
        <taxon>Pseudonocardiaceae</taxon>
        <taxon>Actinokineospora</taxon>
    </lineage>
</organism>
<dbReference type="STRING" id="504798.SAMN05421871_102433"/>
<dbReference type="PANTHER" id="PTHR43132:SF8">
    <property type="entry name" value="HTH-TYPE TRANSCRIPTIONAL REGULATOR KMTR"/>
    <property type="match status" value="1"/>
</dbReference>
<dbReference type="RefSeq" id="WP_091375284.1">
    <property type="nucleotide sequence ID" value="NZ_FNDV01000002.1"/>
</dbReference>
<sequence length="321" mass="34510">MLRLRFDLDELARTTLSTSGVAATIEAVCSGALLTTGPLPAFDGWRRRFRTRVDGRMRPLLDLVPPVSTPPDFLTIRTDDPADVIERLAALPATEIAADLVAAGIRPTRFTRLLASGDREARATVGDALRRYHHAFADELPSVNAVISDDLAYRASVLATQGIGGLLESLHPAMRWRSPVLEIDGGPDREASPGGRQVRLVPSVFMWRRPYVLIEPDGPCFITYPARGALRLGSTEPQGGDPLADLLGRTRAAALRAINGGATTSELSERLAISLASASEHASVLRRARLITTSREGRAVRHTLTPLGHNTLAGGAVQTIQ</sequence>
<dbReference type="OrthoDB" id="3808065at2"/>
<dbReference type="EMBL" id="FNJB01000005">
    <property type="protein sequence ID" value="SDO93188.1"/>
    <property type="molecule type" value="Genomic_DNA"/>
</dbReference>
<evidence type="ECO:0000256" key="1">
    <source>
        <dbReference type="ARBA" id="ARBA00023015"/>
    </source>
</evidence>
<dbReference type="SUPFAM" id="SSF46785">
    <property type="entry name" value="Winged helix' DNA-binding domain"/>
    <property type="match status" value="1"/>
</dbReference>
<dbReference type="InterPro" id="IPR036388">
    <property type="entry name" value="WH-like_DNA-bd_sf"/>
</dbReference>
<name>A0A1H0NKW6_9PSEU</name>
<proteinExistence type="predicted"/>
<feature type="domain" description="HTH arsR-type" evidence="4">
    <location>
        <begin position="245"/>
        <end position="318"/>
    </location>
</feature>
<keyword evidence="1" id="KW-0805">Transcription regulation</keyword>
<evidence type="ECO:0000313" key="6">
    <source>
        <dbReference type="Proteomes" id="UP000199651"/>
    </source>
</evidence>
<dbReference type="InterPro" id="IPR051011">
    <property type="entry name" value="Metal_resp_trans_reg"/>
</dbReference>